<accession>A0A4R9JA63</accession>
<dbReference type="Gene3D" id="3.90.190.10">
    <property type="entry name" value="Protein tyrosine phosphatase superfamily"/>
    <property type="match status" value="1"/>
</dbReference>
<comment type="caution">
    <text evidence="1">The sequence shown here is derived from an EMBL/GenBank/DDBJ whole genome shotgun (WGS) entry which is preliminary data.</text>
</comment>
<dbReference type="InterPro" id="IPR016130">
    <property type="entry name" value="Tyr_Pase_AS"/>
</dbReference>
<dbReference type="AlphaFoldDB" id="A0A4R9JA63"/>
<dbReference type="OrthoDB" id="9814896at2"/>
<evidence type="ECO:0000313" key="2">
    <source>
        <dbReference type="Proteomes" id="UP000297871"/>
    </source>
</evidence>
<organism evidence="1 2">
    <name type="scientific">Leptospira koniambonensis</name>
    <dbReference type="NCBI Taxonomy" id="2484950"/>
    <lineage>
        <taxon>Bacteria</taxon>
        <taxon>Pseudomonadati</taxon>
        <taxon>Spirochaetota</taxon>
        <taxon>Spirochaetia</taxon>
        <taxon>Leptospirales</taxon>
        <taxon>Leptospiraceae</taxon>
        <taxon>Leptospira</taxon>
    </lineage>
</organism>
<dbReference type="EMBL" id="RQFY01000004">
    <property type="protein sequence ID" value="TGL35345.1"/>
    <property type="molecule type" value="Genomic_DNA"/>
</dbReference>
<evidence type="ECO:0000313" key="1">
    <source>
        <dbReference type="EMBL" id="TGL35345.1"/>
    </source>
</evidence>
<proteinExistence type="predicted"/>
<gene>
    <name evidence="1" type="ORF">EHQ52_12830</name>
</gene>
<dbReference type="SUPFAM" id="SSF52799">
    <property type="entry name" value="(Phosphotyrosine protein) phosphatases II"/>
    <property type="match status" value="1"/>
</dbReference>
<sequence length="163" mass="18509">MIEVMQNLFVGDQSDYEANISKIANWYVIHACKDPYHRNLLGYSGKGAPKQHPEYLLARRENQLFLNLVDAADPAYIPKKIIDTALRFIEEAQSKNTPLLLHCNLGESRSPSIGLIYLAIKNVISNSSLEAAETAFRMIYPNYNPKSGMRGFLEQNWENYVGN</sequence>
<reference evidence="1" key="1">
    <citation type="journal article" date="2019" name="PLoS Negl. Trop. Dis.">
        <title>Revisiting the worldwide diversity of Leptospira species in the environment.</title>
        <authorList>
            <person name="Vincent A.T."/>
            <person name="Schiettekatte O."/>
            <person name="Bourhy P."/>
            <person name="Veyrier F.J."/>
            <person name="Picardeau M."/>
        </authorList>
    </citation>
    <scope>NUCLEOTIDE SEQUENCE [LARGE SCALE GENOMIC DNA]</scope>
    <source>
        <strain evidence="1">201800265</strain>
    </source>
</reference>
<keyword evidence="2" id="KW-1185">Reference proteome</keyword>
<dbReference type="PROSITE" id="PS00383">
    <property type="entry name" value="TYR_PHOSPHATASE_1"/>
    <property type="match status" value="1"/>
</dbReference>
<dbReference type="Proteomes" id="UP000297871">
    <property type="component" value="Unassembled WGS sequence"/>
</dbReference>
<dbReference type="InterPro" id="IPR029021">
    <property type="entry name" value="Prot-tyrosine_phosphatase-like"/>
</dbReference>
<name>A0A4R9JA63_9LEPT</name>
<protein>
    <submittedName>
        <fullName evidence="1">Phosphatase</fullName>
    </submittedName>
</protein>